<organism evidence="13 14">
    <name type="scientific">Diploptera punctata</name>
    <name type="common">Pacific beetle cockroach</name>
    <dbReference type="NCBI Taxonomy" id="6984"/>
    <lineage>
        <taxon>Eukaryota</taxon>
        <taxon>Metazoa</taxon>
        <taxon>Ecdysozoa</taxon>
        <taxon>Arthropoda</taxon>
        <taxon>Hexapoda</taxon>
        <taxon>Insecta</taxon>
        <taxon>Pterygota</taxon>
        <taxon>Neoptera</taxon>
        <taxon>Polyneoptera</taxon>
        <taxon>Dictyoptera</taxon>
        <taxon>Blattodea</taxon>
        <taxon>Blaberoidea</taxon>
        <taxon>Blaberidae</taxon>
        <taxon>Diplopterinae</taxon>
        <taxon>Diploptera</taxon>
    </lineage>
</organism>
<evidence type="ECO:0000256" key="4">
    <source>
        <dbReference type="ARBA" id="ARBA00007540"/>
    </source>
</evidence>
<keyword evidence="7" id="KW-0963">Cytoplasm</keyword>
<dbReference type="InterPro" id="IPR047857">
    <property type="entry name" value="Snurportin1_C"/>
</dbReference>
<dbReference type="Gene3D" id="3.30.470.30">
    <property type="entry name" value="DNA ligase/mRNA capping enzyme"/>
    <property type="match status" value="2"/>
</dbReference>
<keyword evidence="9" id="KW-0539">Nucleus</keyword>
<dbReference type="EMBL" id="JASPKZ010004844">
    <property type="protein sequence ID" value="KAJ9589782.1"/>
    <property type="molecule type" value="Genomic_DNA"/>
</dbReference>
<feature type="region of interest" description="Disordered" evidence="10">
    <location>
        <begin position="260"/>
        <end position="322"/>
    </location>
</feature>
<evidence type="ECO:0000256" key="6">
    <source>
        <dbReference type="ARBA" id="ARBA00022448"/>
    </source>
</evidence>
<keyword evidence="6" id="KW-0813">Transport</keyword>
<evidence type="ECO:0000256" key="1">
    <source>
        <dbReference type="ARBA" id="ARBA00003975"/>
    </source>
</evidence>
<dbReference type="PANTHER" id="PTHR13403:SF6">
    <property type="entry name" value="SNURPORTIN-1"/>
    <property type="match status" value="1"/>
</dbReference>
<dbReference type="Proteomes" id="UP001233999">
    <property type="component" value="Unassembled WGS sequence"/>
</dbReference>
<dbReference type="InterPro" id="IPR024721">
    <property type="entry name" value="Snurportin-1_N"/>
</dbReference>
<evidence type="ECO:0000256" key="2">
    <source>
        <dbReference type="ARBA" id="ARBA00004123"/>
    </source>
</evidence>
<dbReference type="GO" id="GO:0003723">
    <property type="term" value="F:RNA binding"/>
    <property type="evidence" value="ECO:0007669"/>
    <property type="project" value="UniProtKB-KW"/>
</dbReference>
<evidence type="ECO:0000259" key="11">
    <source>
        <dbReference type="Pfam" id="PF11538"/>
    </source>
</evidence>
<accession>A0AAD8EHH9</accession>
<evidence type="ECO:0000259" key="12">
    <source>
        <dbReference type="Pfam" id="PF21974"/>
    </source>
</evidence>
<feature type="region of interest" description="Disordered" evidence="10">
    <location>
        <begin position="28"/>
        <end position="54"/>
    </location>
</feature>
<evidence type="ECO:0000256" key="9">
    <source>
        <dbReference type="ARBA" id="ARBA00023242"/>
    </source>
</evidence>
<comment type="subcellular location">
    <subcellularLocation>
        <location evidence="3">Cytoplasm</location>
    </subcellularLocation>
    <subcellularLocation>
        <location evidence="2">Nucleus</location>
    </subcellularLocation>
</comment>
<feature type="domain" description="Snurportin-1 N-terminal" evidence="11">
    <location>
        <begin position="22"/>
        <end position="58"/>
    </location>
</feature>
<evidence type="ECO:0000256" key="5">
    <source>
        <dbReference type="ARBA" id="ARBA00016034"/>
    </source>
</evidence>
<evidence type="ECO:0000313" key="14">
    <source>
        <dbReference type="Proteomes" id="UP001233999"/>
    </source>
</evidence>
<dbReference type="Pfam" id="PF11538">
    <property type="entry name" value="Snurportin1"/>
    <property type="match status" value="1"/>
</dbReference>
<keyword evidence="8" id="KW-0694">RNA-binding</keyword>
<dbReference type="AlphaFoldDB" id="A0AAD8EHH9"/>
<feature type="domain" description="Snurportin-1 m3G cap-binding" evidence="12">
    <location>
        <begin position="147"/>
        <end position="237"/>
    </location>
</feature>
<evidence type="ECO:0000256" key="3">
    <source>
        <dbReference type="ARBA" id="ARBA00004496"/>
    </source>
</evidence>
<feature type="compositionally biased region" description="Basic and acidic residues" evidence="10">
    <location>
        <begin position="289"/>
        <end position="299"/>
    </location>
</feature>
<sequence>MEALSTPSITLPTESSLKECNPRLAQYKSKNLPNQEERRQSLLEQQKKNRDESFNASRGLIEELVTSEQDAMEWTSSKFKPRIQKLYTNRLMFSEWLKQVREICHKCGIWYPVQLVAGPWLLHQEVRLVHTLRLEFKQQHLTLLFLVPMLDCETEFRFFWLKSKLGEMPSLSEKSDDNPYPFILLEYHSCDQSVMTNVMAIEHLFGENGPALDGLLFYHSQTHYIPGSTPLVGWLKPHMMPAVLGVDVAPVYLQQETMETDRKNTRRLRRRNRRNKDKSVEGILYSDSLTEKRQNTKYEMEDDDMVSAGDMEINDTDGSSNT</sequence>
<feature type="compositionally biased region" description="Basic and acidic residues" evidence="10">
    <location>
        <begin position="35"/>
        <end position="53"/>
    </location>
</feature>
<protein>
    <recommendedName>
        <fullName evidence="5">Snurportin-1</fullName>
    </recommendedName>
</protein>
<comment type="similarity">
    <text evidence="4">Belongs to the snurportin family.</text>
</comment>
<dbReference type="Pfam" id="PF21974">
    <property type="entry name" value="SPN1_m3Gcap_bd"/>
    <property type="match status" value="1"/>
</dbReference>
<reference evidence="13" key="2">
    <citation type="submission" date="2023-05" db="EMBL/GenBank/DDBJ databases">
        <authorList>
            <person name="Fouks B."/>
        </authorList>
    </citation>
    <scope>NUCLEOTIDE SEQUENCE</scope>
    <source>
        <strain evidence="13">Stay&amp;Tobe</strain>
        <tissue evidence="13">Testes</tissue>
    </source>
</reference>
<dbReference type="GO" id="GO:0061015">
    <property type="term" value="P:snRNA import into nucleus"/>
    <property type="evidence" value="ECO:0007669"/>
    <property type="project" value="InterPro"/>
</dbReference>
<gene>
    <name evidence="13" type="ORF">L9F63_027957</name>
</gene>
<dbReference type="GO" id="GO:0005634">
    <property type="term" value="C:nucleus"/>
    <property type="evidence" value="ECO:0007669"/>
    <property type="project" value="UniProtKB-SubCell"/>
</dbReference>
<evidence type="ECO:0000256" key="10">
    <source>
        <dbReference type="SAM" id="MobiDB-lite"/>
    </source>
</evidence>
<dbReference type="InterPro" id="IPR017336">
    <property type="entry name" value="Snurportin-1"/>
</dbReference>
<name>A0AAD8EHH9_DIPPU</name>
<reference evidence="13" key="1">
    <citation type="journal article" date="2023" name="IScience">
        <title>Live-bearing cockroach genome reveals convergent evolutionary mechanisms linked to viviparity in insects and beyond.</title>
        <authorList>
            <person name="Fouks B."/>
            <person name="Harrison M.C."/>
            <person name="Mikhailova A.A."/>
            <person name="Marchal E."/>
            <person name="English S."/>
            <person name="Carruthers M."/>
            <person name="Jennings E.C."/>
            <person name="Chiamaka E.L."/>
            <person name="Frigard R.A."/>
            <person name="Pippel M."/>
            <person name="Attardo G.M."/>
            <person name="Benoit J.B."/>
            <person name="Bornberg-Bauer E."/>
            <person name="Tobe S.S."/>
        </authorList>
    </citation>
    <scope>NUCLEOTIDE SEQUENCE</scope>
    <source>
        <strain evidence="13">Stay&amp;Tobe</strain>
    </source>
</reference>
<feature type="compositionally biased region" description="Basic residues" evidence="10">
    <location>
        <begin position="264"/>
        <end position="276"/>
    </location>
</feature>
<evidence type="ECO:0000256" key="8">
    <source>
        <dbReference type="ARBA" id="ARBA00022884"/>
    </source>
</evidence>
<dbReference type="PANTHER" id="PTHR13403">
    <property type="entry name" value="SNURPORTIN1 RNUT1 PROTEIN RNA, U TRANSPORTER 1"/>
    <property type="match status" value="1"/>
</dbReference>
<evidence type="ECO:0000313" key="13">
    <source>
        <dbReference type="EMBL" id="KAJ9589782.1"/>
    </source>
</evidence>
<comment type="function">
    <text evidence="1">Functions as an U snRNP-specific nuclear import adapter. Involved in the trimethylguanosine (m3G)-cap-dependent nuclear import of U snRNPs. Binds specifically to the terminal m3G-cap U snRNAs.</text>
</comment>
<evidence type="ECO:0000256" key="7">
    <source>
        <dbReference type="ARBA" id="ARBA00022490"/>
    </source>
</evidence>
<keyword evidence="14" id="KW-1185">Reference proteome</keyword>
<comment type="caution">
    <text evidence="13">The sequence shown here is derived from an EMBL/GenBank/DDBJ whole genome shotgun (WGS) entry which is preliminary data.</text>
</comment>
<dbReference type="GO" id="GO:0005737">
    <property type="term" value="C:cytoplasm"/>
    <property type="evidence" value="ECO:0007669"/>
    <property type="project" value="UniProtKB-SubCell"/>
</dbReference>
<proteinExistence type="inferred from homology"/>